<organism evidence="5 6">
    <name type="scientific">Entamoeba nuttalli</name>
    <dbReference type="NCBI Taxonomy" id="412467"/>
    <lineage>
        <taxon>Eukaryota</taxon>
        <taxon>Amoebozoa</taxon>
        <taxon>Evosea</taxon>
        <taxon>Archamoebae</taxon>
        <taxon>Mastigamoebida</taxon>
        <taxon>Entamoebidae</taxon>
        <taxon>Entamoeba</taxon>
    </lineage>
</organism>
<dbReference type="SUPFAM" id="SSF53098">
    <property type="entry name" value="Ribonuclease H-like"/>
    <property type="match status" value="1"/>
</dbReference>
<evidence type="ECO:0000256" key="2">
    <source>
        <dbReference type="SAM" id="MobiDB-lite"/>
    </source>
</evidence>
<evidence type="ECO:0008006" key="7">
    <source>
        <dbReference type="Google" id="ProtNLM"/>
    </source>
</evidence>
<dbReference type="CDD" id="cd02845">
    <property type="entry name" value="PAZ_piwi_like"/>
    <property type="match status" value="1"/>
</dbReference>
<feature type="compositionally biased region" description="Gly residues" evidence="2">
    <location>
        <begin position="768"/>
        <end position="787"/>
    </location>
</feature>
<feature type="domain" description="PAZ" evidence="3">
    <location>
        <begin position="195"/>
        <end position="314"/>
    </location>
</feature>
<dbReference type="PROSITE" id="PS50822">
    <property type="entry name" value="PIWI"/>
    <property type="match status" value="1"/>
</dbReference>
<dbReference type="Pfam" id="PF02170">
    <property type="entry name" value="PAZ"/>
    <property type="match status" value="1"/>
</dbReference>
<dbReference type="InterPro" id="IPR003100">
    <property type="entry name" value="PAZ_dom"/>
</dbReference>
<dbReference type="SUPFAM" id="SSF101690">
    <property type="entry name" value="PAZ domain"/>
    <property type="match status" value="1"/>
</dbReference>
<feature type="region of interest" description="Disordered" evidence="2">
    <location>
        <begin position="835"/>
        <end position="939"/>
    </location>
</feature>
<comment type="caution">
    <text evidence="5">The sequence shown here is derived from an EMBL/GenBank/DDBJ whole genome shotgun (WGS) entry which is preliminary data.</text>
</comment>
<dbReference type="Gene3D" id="2.170.260.10">
    <property type="entry name" value="paz domain"/>
    <property type="match status" value="1"/>
</dbReference>
<dbReference type="InterPro" id="IPR036397">
    <property type="entry name" value="RNaseH_sf"/>
</dbReference>
<name>A0ABQ0DKD6_9EUKA</name>
<dbReference type="InterPro" id="IPR003165">
    <property type="entry name" value="Piwi"/>
</dbReference>
<dbReference type="Gene3D" id="3.40.50.2300">
    <property type="match status" value="1"/>
</dbReference>
<sequence length="939" mass="109941">MQPSIHDYFSNDQTIDKPVHERIDKDFYASLPKKPVEEPDCQKKDIYCNAFKVNFSSMNLINYEARFEPDTENTSLKRALLFAHFQRRVITDGRMVSVPEEVPEDKRNFQIKARSQQVFEVELVPATGSNDLDIQKANMLLKSIIIDGNKKMISWKKSFFDVSKPEEFTSDRGNRLAVLQGFSSTTQIFDTDPYLVIDKSFRCLRTQTYLDSIRSKDQDTIKKEFQPMVLYNSQTKRLEKIDDIDFGKNPSFSFTRKDGSSVSIAEYYKQRYQIEIRDMDQPLLVQKKIEKDSEGKEVEKQPCYFVPELMRLTGMSDDMRADNQFMRKLADLFSADPQKKMDSLKSIVDGNIQNIPDLKQWKINVEREPACFPSYVLHNPQIISKSRNIDVPSNRDWRTDIRNFNFYDLKPLDRWTAIVPSQCMNEFNSFEHQLGNFYDRLKVSYRQPNIINLSGTNIDQYKPDLKNSSMVLAVSVTDSIYEQIKKFCVDENVPTQCIKPNTLRRQPPTPIIQMITLQMQSKMGGIPWKTEIDSSFADGMTVGIDVISAGKDREIVAIVSSVDKDFTVYKKSSVVEKKGLHTAGIHIGEFMKKALESYTEYNGSHPKKVIIYRGSANTGDLKNIQQGELVEVKKAIAEYDQSIQFIYVTVNNKHDMKFFSKDGNNFINPLPGTVITQGVTKTDIFQFYLVSHVPRKGLVKPSMYFVLENTIENLSQLSLYNFTYELTHLYFNGANSVCFPTPLYQANKFCKMLNDCGYVEGTRKSSRGGNGGFQRGGRGFGGGNGRGRGAERREDRRRDDRDRHDYDRRDDRDRRDYYDRRDDRDRRDYYDRRDDRDRHEYESSRRDDRDRHGYSSSRRDDRDRYDYESSRRDDRDRHGYSSSRRDDRDRYEESSRRDDRDRHGYSSSRRDDRGDRYDDRSPRRDDRSSNRRDDRDHHH</sequence>
<dbReference type="EMBL" id="BAAFRS010000139">
    <property type="protein sequence ID" value="GAB1223274.1"/>
    <property type="molecule type" value="Genomic_DNA"/>
</dbReference>
<dbReference type="SMART" id="SM00950">
    <property type="entry name" value="Piwi"/>
    <property type="match status" value="1"/>
</dbReference>
<evidence type="ECO:0000259" key="3">
    <source>
        <dbReference type="PROSITE" id="PS50821"/>
    </source>
</evidence>
<dbReference type="PANTHER" id="PTHR22891">
    <property type="entry name" value="EUKARYOTIC TRANSLATION INITIATION FACTOR 2C"/>
    <property type="match status" value="1"/>
</dbReference>
<evidence type="ECO:0000313" key="6">
    <source>
        <dbReference type="Proteomes" id="UP001628156"/>
    </source>
</evidence>
<reference evidence="5 6" key="1">
    <citation type="journal article" date="2019" name="PLoS Negl. Trop. Dis.">
        <title>Whole genome sequencing of Entamoeba nuttalli reveals mammalian host-related molecular signatures and a novel octapeptide-repeat surface protein.</title>
        <authorList>
            <person name="Tanaka M."/>
            <person name="Makiuchi T."/>
            <person name="Komiyama T."/>
            <person name="Shiina T."/>
            <person name="Osaki K."/>
            <person name="Tachibana H."/>
        </authorList>
    </citation>
    <scope>NUCLEOTIDE SEQUENCE [LARGE SCALE GENOMIC DNA]</scope>
    <source>
        <strain evidence="5 6">P19-061405</strain>
    </source>
</reference>
<evidence type="ECO:0000256" key="1">
    <source>
        <dbReference type="RuleBase" id="RU361178"/>
    </source>
</evidence>
<feature type="domain" description="Piwi" evidence="4">
    <location>
        <begin position="467"/>
        <end position="758"/>
    </location>
</feature>
<dbReference type="Pfam" id="PF02171">
    <property type="entry name" value="Piwi"/>
    <property type="match status" value="1"/>
</dbReference>
<comment type="similarity">
    <text evidence="1">Belongs to the argonaute family.</text>
</comment>
<dbReference type="InterPro" id="IPR012337">
    <property type="entry name" value="RNaseH-like_sf"/>
</dbReference>
<proteinExistence type="inferred from homology"/>
<dbReference type="SMART" id="SM00949">
    <property type="entry name" value="PAZ"/>
    <property type="match status" value="1"/>
</dbReference>
<dbReference type="PROSITE" id="PS50821">
    <property type="entry name" value="PAZ"/>
    <property type="match status" value="1"/>
</dbReference>
<evidence type="ECO:0000259" key="4">
    <source>
        <dbReference type="PROSITE" id="PS50822"/>
    </source>
</evidence>
<accession>A0ABQ0DKD6</accession>
<feature type="compositionally biased region" description="Basic and acidic residues" evidence="2">
    <location>
        <begin position="788"/>
        <end position="809"/>
    </location>
</feature>
<dbReference type="Proteomes" id="UP001628156">
    <property type="component" value="Unassembled WGS sequence"/>
</dbReference>
<dbReference type="CDD" id="cd04658">
    <property type="entry name" value="Piwi_piwi-like_Euk"/>
    <property type="match status" value="1"/>
</dbReference>
<evidence type="ECO:0000313" key="5">
    <source>
        <dbReference type="EMBL" id="GAB1223274.1"/>
    </source>
</evidence>
<dbReference type="Gene3D" id="3.30.420.10">
    <property type="entry name" value="Ribonuclease H-like superfamily/Ribonuclease H"/>
    <property type="match status" value="1"/>
</dbReference>
<keyword evidence="6" id="KW-1185">Reference proteome</keyword>
<gene>
    <name evidence="5" type="ORF">ENUP19_0139G0063</name>
</gene>
<feature type="region of interest" description="Disordered" evidence="2">
    <location>
        <begin position="763"/>
        <end position="809"/>
    </location>
</feature>
<protein>
    <recommendedName>
        <fullName evidence="7">Piwi domain containing protein</fullName>
    </recommendedName>
</protein>
<dbReference type="InterPro" id="IPR036085">
    <property type="entry name" value="PAZ_dom_sf"/>
</dbReference>